<dbReference type="RefSeq" id="WP_046155588.1">
    <property type="nucleotide sequence ID" value="NZ_CP017707.1"/>
</dbReference>
<keyword evidence="1" id="KW-1133">Transmembrane helix</keyword>
<feature type="domain" description="Cytochrome c assembly protein" evidence="2">
    <location>
        <begin position="72"/>
        <end position="269"/>
    </location>
</feature>
<feature type="transmembrane region" description="Helical" evidence="1">
    <location>
        <begin position="72"/>
        <end position="91"/>
    </location>
</feature>
<dbReference type="STRING" id="1108595.BKX93_09980"/>
<accession>A0A1D9LGA8</accession>
<evidence type="ECO:0000313" key="4">
    <source>
        <dbReference type="Proteomes" id="UP000178776"/>
    </source>
</evidence>
<gene>
    <name evidence="3" type="ORF">BKX93_09980</name>
</gene>
<feature type="transmembrane region" description="Helical" evidence="1">
    <location>
        <begin position="41"/>
        <end position="60"/>
    </location>
</feature>
<dbReference type="PANTHER" id="PTHR38034">
    <property type="entry name" value="INNER MEMBRANE PROTEIN YPJD"/>
    <property type="match status" value="1"/>
</dbReference>
<feature type="transmembrane region" description="Helical" evidence="1">
    <location>
        <begin position="180"/>
        <end position="201"/>
    </location>
</feature>
<dbReference type="GeneID" id="68841545"/>
<proteinExistence type="predicted"/>
<feature type="transmembrane region" description="Helical" evidence="1">
    <location>
        <begin position="128"/>
        <end position="155"/>
    </location>
</feature>
<dbReference type="KEGG" id="cvc:BKX93_09980"/>
<dbReference type="Proteomes" id="UP000178776">
    <property type="component" value="Chromosome"/>
</dbReference>
<protein>
    <submittedName>
        <fullName evidence="3">Cytochrome C biogenesis protein</fullName>
    </submittedName>
</protein>
<organism evidence="3 4">
    <name type="scientific">Chromobacterium vaccinii</name>
    <dbReference type="NCBI Taxonomy" id="1108595"/>
    <lineage>
        <taxon>Bacteria</taxon>
        <taxon>Pseudomonadati</taxon>
        <taxon>Pseudomonadota</taxon>
        <taxon>Betaproteobacteria</taxon>
        <taxon>Neisseriales</taxon>
        <taxon>Chromobacteriaceae</taxon>
        <taxon>Chromobacterium</taxon>
    </lineage>
</organism>
<dbReference type="AlphaFoldDB" id="A0A1D9LGA8"/>
<evidence type="ECO:0000313" key="3">
    <source>
        <dbReference type="EMBL" id="AOZ50292.1"/>
    </source>
</evidence>
<dbReference type="GO" id="GO:0017004">
    <property type="term" value="P:cytochrome complex assembly"/>
    <property type="evidence" value="ECO:0007669"/>
    <property type="project" value="InterPro"/>
</dbReference>
<keyword evidence="1" id="KW-0472">Membrane</keyword>
<reference evidence="3 4" key="1">
    <citation type="submission" date="2016-10" db="EMBL/GenBank/DDBJ databases">
        <title>Chromobacterium muskegensis sp. nov., an insecticidal bacterium isolated from Sphagnum bogs.</title>
        <authorList>
            <person name="Sparks M.E."/>
            <person name="Blackburn M.B."/>
            <person name="Gundersen-Rindal D.E."/>
            <person name="Mitchell A."/>
            <person name="Farrar R."/>
            <person name="Kuhar D."/>
        </authorList>
    </citation>
    <scope>NUCLEOTIDE SEQUENCE [LARGE SCALE GENOMIC DNA]</scope>
    <source>
        <strain evidence="3 4">21-1</strain>
    </source>
</reference>
<feature type="transmembrane region" description="Helical" evidence="1">
    <location>
        <begin position="213"/>
        <end position="232"/>
    </location>
</feature>
<evidence type="ECO:0000256" key="1">
    <source>
        <dbReference type="SAM" id="Phobius"/>
    </source>
</evidence>
<dbReference type="InterPro" id="IPR002541">
    <property type="entry name" value="Cyt_c_assembly"/>
</dbReference>
<dbReference type="InterPro" id="IPR052372">
    <property type="entry name" value="YpjD/HemX"/>
</dbReference>
<feature type="transmembrane region" description="Helical" evidence="1">
    <location>
        <begin position="244"/>
        <end position="266"/>
    </location>
</feature>
<name>A0A1D9LGA8_9NEIS</name>
<keyword evidence="1" id="KW-0812">Transmembrane</keyword>
<dbReference type="PANTHER" id="PTHR38034:SF1">
    <property type="entry name" value="INNER MEMBRANE PROTEIN YPJD"/>
    <property type="match status" value="1"/>
</dbReference>
<sequence>MTSLLLVLSLLLILSYGAFTWHYLANWKGAARWPRNPRLEHSLLGLLLLVQAFVVVAPLSTSGGLSLGVGHALSVVVWIMLLIYWTCSFFYKVEGLQLFMMPLAMAALAFAIAFPGRHMVSDLSNPAFVLHILVSMLAYSLFAIGALIAVLMLILERALHHRRVSMLAKQLPPLLTLEKMMFQVIAVGFLLLTLTLLTGVLFSEEVFGQAAALTHKTVFGVISWLIFAGLLVGRRLKGWRGKVAIRWALAGFLSLMLAYVGSKVVLELILQRG</sequence>
<dbReference type="EMBL" id="CP017707">
    <property type="protein sequence ID" value="AOZ50292.1"/>
    <property type="molecule type" value="Genomic_DNA"/>
</dbReference>
<evidence type="ECO:0000259" key="2">
    <source>
        <dbReference type="Pfam" id="PF01578"/>
    </source>
</evidence>
<dbReference type="Pfam" id="PF01578">
    <property type="entry name" value="Cytochrom_C_asm"/>
    <property type="match status" value="1"/>
</dbReference>
<feature type="transmembrane region" description="Helical" evidence="1">
    <location>
        <begin position="97"/>
        <end position="116"/>
    </location>
</feature>
<dbReference type="GO" id="GO:0020037">
    <property type="term" value="F:heme binding"/>
    <property type="evidence" value="ECO:0007669"/>
    <property type="project" value="InterPro"/>
</dbReference>